<name>A0A3F3QDE4_9EURO</name>
<dbReference type="EMBL" id="KZ852036">
    <property type="protein sequence ID" value="RDH37261.1"/>
    <property type="molecule type" value="Genomic_DNA"/>
</dbReference>
<dbReference type="RefSeq" id="XP_026630283.1">
    <property type="nucleotide sequence ID" value="XM_026765120.1"/>
</dbReference>
<evidence type="ECO:0000313" key="2">
    <source>
        <dbReference type="Proteomes" id="UP000253729"/>
    </source>
</evidence>
<reference evidence="1 2" key="1">
    <citation type="submission" date="2018-07" db="EMBL/GenBank/DDBJ databases">
        <title>The genomes of Aspergillus section Nigri reveals drivers in fungal speciation.</title>
        <authorList>
            <consortium name="DOE Joint Genome Institute"/>
            <person name="Vesth T.C."/>
            <person name="Nybo J."/>
            <person name="Theobald S."/>
            <person name="Brandl J."/>
            <person name="Frisvad J.C."/>
            <person name="Nielsen K.F."/>
            <person name="Lyhne E.K."/>
            <person name="Kogle M.E."/>
            <person name="Kuo A."/>
            <person name="Riley R."/>
            <person name="Clum A."/>
            <person name="Nolan M."/>
            <person name="Lipzen A."/>
            <person name="Salamov A."/>
            <person name="Henrissat B."/>
            <person name="Wiebenga A."/>
            <person name="De vries R.P."/>
            <person name="Grigoriev I.V."/>
            <person name="Mortensen U.H."/>
            <person name="Andersen M.R."/>
            <person name="Baker S.E."/>
        </authorList>
    </citation>
    <scope>NUCLEOTIDE SEQUENCE [LARGE SCALE GENOMIC DNA]</scope>
    <source>
        <strain evidence="1 2">CBS 139.54b</strain>
    </source>
</reference>
<keyword evidence="2" id="KW-1185">Reference proteome</keyword>
<evidence type="ECO:0000313" key="1">
    <source>
        <dbReference type="EMBL" id="RDH37261.1"/>
    </source>
</evidence>
<proteinExistence type="predicted"/>
<organism evidence="1 2">
    <name type="scientific">Aspergillus welwitschiae</name>
    <dbReference type="NCBI Taxonomy" id="1341132"/>
    <lineage>
        <taxon>Eukaryota</taxon>
        <taxon>Fungi</taxon>
        <taxon>Dikarya</taxon>
        <taxon>Ascomycota</taxon>
        <taxon>Pezizomycotina</taxon>
        <taxon>Eurotiomycetes</taxon>
        <taxon>Eurotiomycetidae</taxon>
        <taxon>Eurotiales</taxon>
        <taxon>Aspergillaceae</taxon>
        <taxon>Aspergillus</taxon>
        <taxon>Aspergillus subgen. Circumdati</taxon>
    </lineage>
</organism>
<dbReference type="Proteomes" id="UP000253729">
    <property type="component" value="Unassembled WGS sequence"/>
</dbReference>
<gene>
    <name evidence="1" type="ORF">BDQ94DRAFT_137810</name>
</gene>
<protein>
    <submittedName>
        <fullName evidence="1">Uncharacterized protein</fullName>
    </submittedName>
</protein>
<dbReference type="AlphaFoldDB" id="A0A3F3QDE4"/>
<dbReference type="GeneID" id="38133476"/>
<accession>A0A3F3QDE4</accession>
<sequence length="63" mass="7586">MWMPVSELNLEDVNHERWRREGEDQSFMYVGRMPLRWNDDVNILVSECCRTTTCHDMRGGRLL</sequence>